<dbReference type="Proteomes" id="UP001234178">
    <property type="component" value="Unassembled WGS sequence"/>
</dbReference>
<dbReference type="EMBL" id="JAOYFB010000001">
    <property type="protein sequence ID" value="KAK4004336.1"/>
    <property type="molecule type" value="Genomic_DNA"/>
</dbReference>
<sequence length="102" mass="11533">MSRPLPSGTRVTNRRACVLSERWSSSCRATCCVFNSSLGLEEVGEGVRERRVSSAKTLPSRRVSYSFDASDRERRGKEDMRKKNIEEMGRMGATTEKNKTNL</sequence>
<name>A0ABQ9YUP2_9CRUS</name>
<gene>
    <name evidence="2" type="ORF">OUZ56_006074</name>
</gene>
<keyword evidence="3" id="KW-1185">Reference proteome</keyword>
<proteinExistence type="predicted"/>
<organism evidence="2 3">
    <name type="scientific">Daphnia magna</name>
    <dbReference type="NCBI Taxonomy" id="35525"/>
    <lineage>
        <taxon>Eukaryota</taxon>
        <taxon>Metazoa</taxon>
        <taxon>Ecdysozoa</taxon>
        <taxon>Arthropoda</taxon>
        <taxon>Crustacea</taxon>
        <taxon>Branchiopoda</taxon>
        <taxon>Diplostraca</taxon>
        <taxon>Cladocera</taxon>
        <taxon>Anomopoda</taxon>
        <taxon>Daphniidae</taxon>
        <taxon>Daphnia</taxon>
    </lineage>
</organism>
<evidence type="ECO:0000313" key="3">
    <source>
        <dbReference type="Proteomes" id="UP001234178"/>
    </source>
</evidence>
<evidence type="ECO:0000256" key="1">
    <source>
        <dbReference type="SAM" id="MobiDB-lite"/>
    </source>
</evidence>
<accession>A0ABQ9YUP2</accession>
<evidence type="ECO:0000313" key="2">
    <source>
        <dbReference type="EMBL" id="KAK4004336.1"/>
    </source>
</evidence>
<feature type="compositionally biased region" description="Basic and acidic residues" evidence="1">
    <location>
        <begin position="69"/>
        <end position="89"/>
    </location>
</feature>
<feature type="region of interest" description="Disordered" evidence="1">
    <location>
        <begin position="66"/>
        <end position="102"/>
    </location>
</feature>
<reference evidence="2 3" key="1">
    <citation type="journal article" date="2023" name="Nucleic Acids Res.">
        <title>The hologenome of Daphnia magna reveals possible DNA methylation and microbiome-mediated evolution of the host genome.</title>
        <authorList>
            <person name="Chaturvedi A."/>
            <person name="Li X."/>
            <person name="Dhandapani V."/>
            <person name="Marshall H."/>
            <person name="Kissane S."/>
            <person name="Cuenca-Cambronero M."/>
            <person name="Asole G."/>
            <person name="Calvet F."/>
            <person name="Ruiz-Romero M."/>
            <person name="Marangio P."/>
            <person name="Guigo R."/>
            <person name="Rago D."/>
            <person name="Mirbahai L."/>
            <person name="Eastwood N."/>
            <person name="Colbourne J.K."/>
            <person name="Zhou J."/>
            <person name="Mallon E."/>
            <person name="Orsini L."/>
        </authorList>
    </citation>
    <scope>NUCLEOTIDE SEQUENCE [LARGE SCALE GENOMIC DNA]</scope>
    <source>
        <strain evidence="2">LRV0_1</strain>
    </source>
</reference>
<protein>
    <submittedName>
        <fullName evidence="2">Uncharacterized protein</fullName>
    </submittedName>
</protein>
<comment type="caution">
    <text evidence="2">The sequence shown here is derived from an EMBL/GenBank/DDBJ whole genome shotgun (WGS) entry which is preliminary data.</text>
</comment>